<dbReference type="EMBL" id="CABL01000008">
    <property type="protein sequence ID" value="CBH75382.1"/>
    <property type="molecule type" value="Genomic_DNA"/>
</dbReference>
<protein>
    <recommendedName>
        <fullName evidence="4">DUF1343 domain-containing protein</fullName>
    </recommendedName>
</protein>
<dbReference type="InterPro" id="IPR048503">
    <property type="entry name" value="NamZ_C"/>
</dbReference>
<reference evidence="3" key="1">
    <citation type="submission" date="2009-10" db="EMBL/GenBank/DDBJ databases">
        <title>Diversity of trophic interactions inside an arsenic-rich microbial ecosystem.</title>
        <authorList>
            <person name="Bertin P.N."/>
            <person name="Heinrich-Salmeron A."/>
            <person name="Pelletier E."/>
            <person name="Goulhen-Chollet F."/>
            <person name="Arsene-Ploetze F."/>
            <person name="Gallien S."/>
            <person name="Calteau A."/>
            <person name="Vallenet D."/>
            <person name="Casiot C."/>
            <person name="Chane-Woon-Ming B."/>
            <person name="Giloteaux L."/>
            <person name="Barakat M."/>
            <person name="Bonnefoy V."/>
            <person name="Bruneel O."/>
            <person name="Chandler M."/>
            <person name="Cleiss J."/>
            <person name="Duran R."/>
            <person name="Elbaz-Poulichet F."/>
            <person name="Fonknechten N."/>
            <person name="Lauga B."/>
            <person name="Mornico D."/>
            <person name="Ortet P."/>
            <person name="Schaeffer C."/>
            <person name="Siguier P."/>
            <person name="Alexander Thil Smith A."/>
            <person name="Van Dorsselaer A."/>
            <person name="Weissenbach J."/>
            <person name="Medigue C."/>
            <person name="Le Paslier D."/>
        </authorList>
    </citation>
    <scope>NUCLEOTIDE SEQUENCE</scope>
</reference>
<dbReference type="InterPro" id="IPR048502">
    <property type="entry name" value="NamZ_N"/>
</dbReference>
<sequence>MIFKRIVPIFASLALLISVTGFGAIPRAKVVLGDEVFLRSTWHDLHGRCVGVVTNQTGVTSQLVNIVDAIRENPHICIKAIYSPEHGLRGDQLAGHFVSSYRDPRTGLPVYSLYGPQRMPTAAMLRGVDVLLFDIQDVGDRAYTYISTMAEVMKAAARYHKSIWVLDRPNPIGGEIVEGPVLDPRFRSFIGLYPIAMRHGMTIGELAEMFNNAFGIHAHLRVVKMIGWHRSMLWNQTGLRWVESSPNIPTWQTTLVYPCTGLIDNGGINNGVGTAKPFFYAGYLGMPAYSYASELNAAHLPGVYFRPAAWSPFFGFWRGRELSGVELYVTHPHHFRSVETAVELLVAGHRLMPRLRINARGMDNDWGTDAVRLGLERGESAAQIINGWQPALARFMKLRAKYLLYPN</sequence>
<organism evidence="3">
    <name type="scientific">mine drainage metagenome</name>
    <dbReference type="NCBI Taxonomy" id="410659"/>
    <lineage>
        <taxon>unclassified sequences</taxon>
        <taxon>metagenomes</taxon>
        <taxon>ecological metagenomes</taxon>
    </lineage>
</organism>
<dbReference type="PANTHER" id="PTHR42915">
    <property type="entry name" value="HYPOTHETICAL 460 KDA PROTEIN IN FEUA-SIGW INTERGENIC REGION [PRECURSOR]"/>
    <property type="match status" value="1"/>
</dbReference>
<dbReference type="Pfam" id="PF20732">
    <property type="entry name" value="NamZ_C"/>
    <property type="match status" value="1"/>
</dbReference>
<feature type="domain" description="Peptidoglycan beta-N-acetylmuramidase NamZ C-terminal" evidence="2">
    <location>
        <begin position="255"/>
        <end position="405"/>
    </location>
</feature>
<accession>E6PFZ5</accession>
<gene>
    <name evidence="3" type="ORF">CARN1_1399</name>
</gene>
<dbReference type="PIRSF" id="PIRSF016719">
    <property type="entry name" value="UCP016719"/>
    <property type="match status" value="1"/>
</dbReference>
<feature type="domain" description="Peptidoglycan beta-N-acetylmuramidase NamZ N-terminal" evidence="1">
    <location>
        <begin position="50"/>
        <end position="251"/>
    </location>
</feature>
<comment type="caution">
    <text evidence="3">The sequence shown here is derived from an EMBL/GenBank/DDBJ whole genome shotgun (WGS) entry which is preliminary data.</text>
</comment>
<dbReference type="Gene3D" id="3.40.50.12170">
    <property type="entry name" value="Uncharacterised protein PF07075, DUF1343"/>
    <property type="match status" value="1"/>
</dbReference>
<dbReference type="AlphaFoldDB" id="E6PFZ5"/>
<name>E6PFZ5_9ZZZZ</name>
<proteinExistence type="predicted"/>
<dbReference type="InterPro" id="IPR008302">
    <property type="entry name" value="NamZ"/>
</dbReference>
<evidence type="ECO:0000259" key="1">
    <source>
        <dbReference type="Pfam" id="PF07075"/>
    </source>
</evidence>
<dbReference type="Pfam" id="PF07075">
    <property type="entry name" value="NamZ_N"/>
    <property type="match status" value="1"/>
</dbReference>
<dbReference type="PANTHER" id="PTHR42915:SF1">
    <property type="entry name" value="PEPTIDOGLYCAN BETA-N-ACETYLMURAMIDASE NAMZ"/>
    <property type="match status" value="1"/>
</dbReference>
<dbReference type="GO" id="GO:0033922">
    <property type="term" value="F:peptidoglycan beta-N-acetylmuramidase activity"/>
    <property type="evidence" value="ECO:0007669"/>
    <property type="project" value="InterPro"/>
</dbReference>
<evidence type="ECO:0008006" key="4">
    <source>
        <dbReference type="Google" id="ProtNLM"/>
    </source>
</evidence>
<evidence type="ECO:0000313" key="3">
    <source>
        <dbReference type="EMBL" id="CBH75382.1"/>
    </source>
</evidence>
<dbReference type="Gene3D" id="3.90.1150.140">
    <property type="match status" value="1"/>
</dbReference>
<evidence type="ECO:0000259" key="2">
    <source>
        <dbReference type="Pfam" id="PF20732"/>
    </source>
</evidence>